<proteinExistence type="predicted"/>
<keyword evidence="2" id="KW-0349">Heme</keyword>
<dbReference type="GO" id="GO:0043818">
    <property type="term" value="F:precorrin-3B synthase activity"/>
    <property type="evidence" value="ECO:0007669"/>
    <property type="project" value="UniProtKB-EC"/>
</dbReference>
<dbReference type="SUPFAM" id="SSF56014">
    <property type="entry name" value="Nitrite and sulphite reductase 4Fe-4S domain-like"/>
    <property type="match status" value="2"/>
</dbReference>
<dbReference type="InterPro" id="IPR012798">
    <property type="entry name" value="Cbl_synth_CobG-like"/>
</dbReference>
<keyword evidence="5" id="KW-0408">Iron</keyword>
<dbReference type="Pfam" id="PF03460">
    <property type="entry name" value="NIR_SIR_ferr"/>
    <property type="match status" value="2"/>
</dbReference>
<evidence type="ECO:0000313" key="8">
    <source>
        <dbReference type="EMBL" id="MDR4306450.1"/>
    </source>
</evidence>
<evidence type="ECO:0000313" key="9">
    <source>
        <dbReference type="Proteomes" id="UP001181622"/>
    </source>
</evidence>
<keyword evidence="9" id="KW-1185">Reference proteome</keyword>
<keyword evidence="6" id="KW-0411">Iron-sulfur</keyword>
<name>A0ABU1DEB5_9HYPH</name>
<dbReference type="InterPro" id="IPR005117">
    <property type="entry name" value="NiRdtase/SiRdtase_haem-b_fer"/>
</dbReference>
<keyword evidence="3" id="KW-0479">Metal-binding</keyword>
<evidence type="ECO:0000256" key="6">
    <source>
        <dbReference type="ARBA" id="ARBA00023014"/>
    </source>
</evidence>
<feature type="domain" description="Nitrite/Sulfite reductase ferredoxin-like" evidence="7">
    <location>
        <begin position="232"/>
        <end position="289"/>
    </location>
</feature>
<dbReference type="InterPro" id="IPR036136">
    <property type="entry name" value="Nit/Sulf_reduc_fer-like_dom_sf"/>
</dbReference>
<dbReference type="NCBIfam" id="TIGR02435">
    <property type="entry name" value="CobG"/>
    <property type="match status" value="1"/>
</dbReference>
<dbReference type="Gene3D" id="3.90.480.20">
    <property type="match status" value="2"/>
</dbReference>
<dbReference type="InterPro" id="IPR051329">
    <property type="entry name" value="NIR_SIR_4Fe-4S"/>
</dbReference>
<keyword evidence="1" id="KW-0004">4Fe-4S</keyword>
<dbReference type="PANTHER" id="PTHR32439:SF9">
    <property type="entry name" value="BLR3264 PROTEIN"/>
    <property type="match status" value="1"/>
</dbReference>
<dbReference type="PANTHER" id="PTHR32439">
    <property type="entry name" value="FERREDOXIN--NITRITE REDUCTASE, CHLOROPLASTIC"/>
    <property type="match status" value="1"/>
</dbReference>
<evidence type="ECO:0000256" key="3">
    <source>
        <dbReference type="ARBA" id="ARBA00022723"/>
    </source>
</evidence>
<dbReference type="Gene3D" id="3.30.413.10">
    <property type="entry name" value="Sulfite Reductase Hemoprotein, domain 1"/>
    <property type="match status" value="1"/>
</dbReference>
<gene>
    <name evidence="8" type="primary">cobG</name>
    <name evidence="8" type="ORF">IHQ68_07445</name>
</gene>
<dbReference type="EMBL" id="JADBEO010000012">
    <property type="protein sequence ID" value="MDR4306450.1"/>
    <property type="molecule type" value="Genomic_DNA"/>
</dbReference>
<evidence type="ECO:0000259" key="7">
    <source>
        <dbReference type="Pfam" id="PF03460"/>
    </source>
</evidence>
<feature type="domain" description="Nitrite/Sulfite reductase ferredoxin-like" evidence="7">
    <location>
        <begin position="9"/>
        <end position="68"/>
    </location>
</feature>
<dbReference type="SUPFAM" id="SSF55124">
    <property type="entry name" value="Nitrite/Sulfite reductase N-terminal domain-like"/>
    <property type="match status" value="2"/>
</dbReference>
<accession>A0ABU1DEB5</accession>
<keyword evidence="4 8" id="KW-0560">Oxidoreductase</keyword>
<sequence length="405" mass="40580">MLHLAQMADGGLARLRVPGGLLSAAQARAVADAAEALGSGLVDLTNRANLQIRGLSRDAGGDLAEQLSAAAFAFHGEADRRRNILLDPFSGLDPREARDLRPLAQALDEALIGAAWIGRLSPKFCFVLDGGGESGVAATPSDVTLLATGQGIVVSAAGLASLALSEEDALSAALAVAACAADVGPDARATGIPETAMRAALGSERGPAGAAGAAAAPLRPRHGAMFPSGGAVAISIPAPVGRLDAGMLRFLADVAETEGRGRMILAPWSAVVLPRVRPERAARVLAASEAAGFVPVAVADRLSVVACSGAPACERAREPARALGAALLALAAAEPGRLPEGRRRVHLSACPKGCAGSAPADLLLLGASERSGWTVHAGGAPRRPGPALDRLESAGPAAVLAQLAD</sequence>
<organism evidence="8 9">
    <name type="scientific">Chelatococcus sambhunathii</name>
    <dbReference type="NCBI Taxonomy" id="363953"/>
    <lineage>
        <taxon>Bacteria</taxon>
        <taxon>Pseudomonadati</taxon>
        <taxon>Pseudomonadota</taxon>
        <taxon>Alphaproteobacteria</taxon>
        <taxon>Hyphomicrobiales</taxon>
        <taxon>Chelatococcaceae</taxon>
        <taxon>Chelatococcus</taxon>
    </lineage>
</organism>
<comment type="caution">
    <text evidence="8">The sequence shown here is derived from an EMBL/GenBank/DDBJ whole genome shotgun (WGS) entry which is preliminary data.</text>
</comment>
<dbReference type="InterPro" id="IPR045854">
    <property type="entry name" value="NO2/SO3_Rdtase_4Fe4S_sf"/>
</dbReference>
<reference evidence="8" key="1">
    <citation type="submission" date="2020-10" db="EMBL/GenBank/DDBJ databases">
        <authorList>
            <person name="Abbas A."/>
            <person name="Razzaq R."/>
            <person name="Waqas M."/>
            <person name="Abbas N."/>
            <person name="Nielsen T.K."/>
            <person name="Hansen L.H."/>
            <person name="Hussain S."/>
            <person name="Shahid M."/>
        </authorList>
    </citation>
    <scope>NUCLEOTIDE SEQUENCE</scope>
    <source>
        <strain evidence="8">S14</strain>
    </source>
</reference>
<evidence type="ECO:0000256" key="1">
    <source>
        <dbReference type="ARBA" id="ARBA00022485"/>
    </source>
</evidence>
<dbReference type="Proteomes" id="UP001181622">
    <property type="component" value="Unassembled WGS sequence"/>
</dbReference>
<dbReference type="EC" id="1.14.13.83" evidence="8"/>
<evidence type="ECO:0000256" key="2">
    <source>
        <dbReference type="ARBA" id="ARBA00022617"/>
    </source>
</evidence>
<evidence type="ECO:0000256" key="4">
    <source>
        <dbReference type="ARBA" id="ARBA00023002"/>
    </source>
</evidence>
<protein>
    <submittedName>
        <fullName evidence="8">Precorrin-3B synthase</fullName>
        <ecNumber evidence="8">1.14.13.83</ecNumber>
    </submittedName>
</protein>
<evidence type="ECO:0000256" key="5">
    <source>
        <dbReference type="ARBA" id="ARBA00023004"/>
    </source>
</evidence>